<dbReference type="OrthoDB" id="3036049at2759"/>
<name>A0A165P0Q4_9APHY</name>
<proteinExistence type="predicted"/>
<evidence type="ECO:0000313" key="1">
    <source>
        <dbReference type="EMBL" id="KZT67615.1"/>
    </source>
</evidence>
<sequence length="281" mass="31690">MSNQPNVAIELTTIRTIRIHVNAPLQSATYTSFTITSESRLLIARKHGRCSASGGFCQCLRRLSHKYQIDHLREAYLRRMQSCFGTDLDTWRAVNGQGSPVMKFCNADAIAAVNIARLTRTDSMLPSALHQCCQLDPEHLVGGIPCLNGTREYLSPHDMTRCIHGRQRLLQRAIIIILDLFDPSQPSLQCGSDQCQLILETLRSGRIEANLPQILIGEAMDYMIHQRWISDLWMHGNLCKSCGDALCEAVRKECGRLWVELPWLLGLESPTDWPDESDSDE</sequence>
<organism evidence="1 2">
    <name type="scientific">Daedalea quercina L-15889</name>
    <dbReference type="NCBI Taxonomy" id="1314783"/>
    <lineage>
        <taxon>Eukaryota</taxon>
        <taxon>Fungi</taxon>
        <taxon>Dikarya</taxon>
        <taxon>Basidiomycota</taxon>
        <taxon>Agaricomycotina</taxon>
        <taxon>Agaricomycetes</taxon>
        <taxon>Polyporales</taxon>
        <taxon>Fomitopsis</taxon>
    </lineage>
</organism>
<dbReference type="Proteomes" id="UP000076727">
    <property type="component" value="Unassembled WGS sequence"/>
</dbReference>
<evidence type="ECO:0000313" key="2">
    <source>
        <dbReference type="Proteomes" id="UP000076727"/>
    </source>
</evidence>
<gene>
    <name evidence="1" type="ORF">DAEQUDRAFT_758038</name>
</gene>
<dbReference type="EMBL" id="KV429074">
    <property type="protein sequence ID" value="KZT67615.1"/>
    <property type="molecule type" value="Genomic_DNA"/>
</dbReference>
<keyword evidence="2" id="KW-1185">Reference proteome</keyword>
<accession>A0A165P0Q4</accession>
<dbReference type="AlphaFoldDB" id="A0A165P0Q4"/>
<reference evidence="1 2" key="1">
    <citation type="journal article" date="2016" name="Mol. Biol. Evol.">
        <title>Comparative Genomics of Early-Diverging Mushroom-Forming Fungi Provides Insights into the Origins of Lignocellulose Decay Capabilities.</title>
        <authorList>
            <person name="Nagy L.G."/>
            <person name="Riley R."/>
            <person name="Tritt A."/>
            <person name="Adam C."/>
            <person name="Daum C."/>
            <person name="Floudas D."/>
            <person name="Sun H."/>
            <person name="Yadav J.S."/>
            <person name="Pangilinan J."/>
            <person name="Larsson K.H."/>
            <person name="Matsuura K."/>
            <person name="Barry K."/>
            <person name="Labutti K."/>
            <person name="Kuo R."/>
            <person name="Ohm R.A."/>
            <person name="Bhattacharya S.S."/>
            <person name="Shirouzu T."/>
            <person name="Yoshinaga Y."/>
            <person name="Martin F.M."/>
            <person name="Grigoriev I.V."/>
            <person name="Hibbett D.S."/>
        </authorList>
    </citation>
    <scope>NUCLEOTIDE SEQUENCE [LARGE SCALE GENOMIC DNA]</scope>
    <source>
        <strain evidence="1 2">L-15889</strain>
    </source>
</reference>
<protein>
    <submittedName>
        <fullName evidence="1">Uncharacterized protein</fullName>
    </submittedName>
</protein>